<dbReference type="AlphaFoldDB" id="W4VC08"/>
<dbReference type="Pfam" id="PF07728">
    <property type="entry name" value="AAA_5"/>
    <property type="match status" value="1"/>
</dbReference>
<comment type="caution">
    <text evidence="2">The sequence shown here is derived from an EMBL/GenBank/DDBJ whole genome shotgun (WGS) entry which is preliminary data.</text>
</comment>
<keyword evidence="3" id="KW-1185">Reference proteome</keyword>
<dbReference type="GO" id="GO:0016887">
    <property type="term" value="F:ATP hydrolysis activity"/>
    <property type="evidence" value="ECO:0007669"/>
    <property type="project" value="InterPro"/>
</dbReference>
<dbReference type="Gene3D" id="3.40.50.300">
    <property type="entry name" value="P-loop containing nucleotide triphosphate hydrolases"/>
    <property type="match status" value="1"/>
</dbReference>
<dbReference type="SUPFAM" id="SSF52540">
    <property type="entry name" value="P-loop containing nucleoside triphosphate hydrolases"/>
    <property type="match status" value="1"/>
</dbReference>
<dbReference type="InterPro" id="IPR027417">
    <property type="entry name" value="P-loop_NTPase"/>
</dbReference>
<evidence type="ECO:0000313" key="3">
    <source>
        <dbReference type="Proteomes" id="UP000019109"/>
    </source>
</evidence>
<evidence type="ECO:0000313" key="2">
    <source>
        <dbReference type="EMBL" id="GAE90328.1"/>
    </source>
</evidence>
<dbReference type="Proteomes" id="UP000019109">
    <property type="component" value="Unassembled WGS sequence"/>
</dbReference>
<organism evidence="2 3">
    <name type="scientific">Acetivibrio straminisolvens JCM 21531</name>
    <dbReference type="NCBI Taxonomy" id="1294263"/>
    <lineage>
        <taxon>Bacteria</taxon>
        <taxon>Bacillati</taxon>
        <taxon>Bacillota</taxon>
        <taxon>Clostridia</taxon>
        <taxon>Eubacteriales</taxon>
        <taxon>Oscillospiraceae</taxon>
        <taxon>Acetivibrio</taxon>
    </lineage>
</organism>
<evidence type="ECO:0000259" key="1">
    <source>
        <dbReference type="Pfam" id="PF07728"/>
    </source>
</evidence>
<protein>
    <submittedName>
        <fullName evidence="2">ATPase</fullName>
    </submittedName>
</protein>
<gene>
    <name evidence="2" type="ORF">JCM21531_3925</name>
</gene>
<sequence length="389" mass="44436">MDYRVFLMPKTDRGYISRYFYALLRVNKVSKYEIFVGKELLYMNIPITVTQKQLSEFLLNTAVVRPVFIWGPPGIGKSALVQQFAESLGLPCVSLLGSQLAPEDIIGVPQIVDGLSRFCPPKMIARKEPYCLFLDELNACTQEVQKAFYSLIHEHRVGEYVLPEGSIVIGAGNRAQDSAIVKPMSSALINRMLHVQLKVSHRDWLEWASSNGIHPYVYEYITLRPDHLWTEPPKTEEPFSTPRSWHMLSDALNEYGENLTDEALEILAYSCLSPHHAGQFKAFIKQIKNRYQLAAIIDGEERWPDKPEDRDVLYFLSQSFRSQLIKQLPGEKNAMNEKQKMLAHRAKALIKELSLISLEIAQMVVSKHGDDEGLPGWFMVDIVRDLPSW</sequence>
<dbReference type="GO" id="GO:0005524">
    <property type="term" value="F:ATP binding"/>
    <property type="evidence" value="ECO:0007669"/>
    <property type="project" value="InterPro"/>
</dbReference>
<accession>W4VC08</accession>
<feature type="domain" description="ATPase dynein-related AAA" evidence="1">
    <location>
        <begin position="66"/>
        <end position="192"/>
    </location>
</feature>
<dbReference type="STRING" id="1294263.JCM21531_3925"/>
<dbReference type="CDD" id="cd00009">
    <property type="entry name" value="AAA"/>
    <property type="match status" value="1"/>
</dbReference>
<reference evidence="2" key="1">
    <citation type="journal article" date="2014" name="Genome Announc.">
        <title>Draft Genome Sequence of Clostridium straminisolvens Strain JCM 21531T, Isolated from a Cellulose-Degrading Bacterial Community.</title>
        <authorList>
            <person name="Yuki M."/>
            <person name="Oshima K."/>
            <person name="Suda W."/>
            <person name="Sakamoto M."/>
            <person name="Kitamura K."/>
            <person name="Iida T."/>
            <person name="Hattori M."/>
            <person name="Ohkuma M."/>
        </authorList>
    </citation>
    <scope>NUCLEOTIDE SEQUENCE [LARGE SCALE GENOMIC DNA]</scope>
    <source>
        <strain evidence="2">JCM 21531</strain>
    </source>
</reference>
<name>W4VC08_9FIRM</name>
<dbReference type="InterPro" id="IPR011704">
    <property type="entry name" value="ATPase_dyneun-rel_AAA"/>
</dbReference>
<dbReference type="EMBL" id="BAVR01000065">
    <property type="protein sequence ID" value="GAE90328.1"/>
    <property type="molecule type" value="Genomic_DNA"/>
</dbReference>
<proteinExistence type="predicted"/>